<dbReference type="Proteomes" id="UP001233172">
    <property type="component" value="Unassembled WGS sequence"/>
</dbReference>
<proteinExistence type="predicted"/>
<reference evidence="1" key="2">
    <citation type="submission" date="2023-04" db="EMBL/GenBank/DDBJ databases">
        <authorList>
            <person name="Bu L."/>
            <person name="Lu L."/>
            <person name="Laidemitt M.R."/>
            <person name="Zhang S.M."/>
            <person name="Mutuku M."/>
            <person name="Mkoji G."/>
            <person name="Steinauer M."/>
            <person name="Loker E.S."/>
        </authorList>
    </citation>
    <scope>NUCLEOTIDE SEQUENCE</scope>
    <source>
        <strain evidence="1">KasaAsao</strain>
        <tissue evidence="1">Whole Snail</tissue>
    </source>
</reference>
<protein>
    <submittedName>
        <fullName evidence="1">Nucleoporin Nup43</fullName>
    </submittedName>
</protein>
<organism evidence="1 2">
    <name type="scientific">Biomphalaria pfeifferi</name>
    <name type="common">Bloodfluke planorb</name>
    <name type="synonym">Freshwater snail</name>
    <dbReference type="NCBI Taxonomy" id="112525"/>
    <lineage>
        <taxon>Eukaryota</taxon>
        <taxon>Metazoa</taxon>
        <taxon>Spiralia</taxon>
        <taxon>Lophotrochozoa</taxon>
        <taxon>Mollusca</taxon>
        <taxon>Gastropoda</taxon>
        <taxon>Heterobranchia</taxon>
        <taxon>Euthyneura</taxon>
        <taxon>Panpulmonata</taxon>
        <taxon>Hygrophila</taxon>
        <taxon>Lymnaeoidea</taxon>
        <taxon>Planorbidae</taxon>
        <taxon>Biomphalaria</taxon>
    </lineage>
</organism>
<gene>
    <name evidence="1" type="ORF">Bpfe_025999</name>
</gene>
<dbReference type="EMBL" id="JASAOG010000195">
    <property type="protein sequence ID" value="KAK0044597.1"/>
    <property type="molecule type" value="Genomic_DNA"/>
</dbReference>
<dbReference type="InterPro" id="IPR015943">
    <property type="entry name" value="WD40/YVTN_repeat-like_dom_sf"/>
</dbReference>
<name>A0AAD8EXZ2_BIOPF</name>
<reference evidence="1" key="1">
    <citation type="journal article" date="2023" name="PLoS Negl. Trop. Dis.">
        <title>A genome sequence for Biomphalaria pfeifferi, the major vector snail for the human-infecting parasite Schistosoma mansoni.</title>
        <authorList>
            <person name="Bu L."/>
            <person name="Lu L."/>
            <person name="Laidemitt M.R."/>
            <person name="Zhang S.M."/>
            <person name="Mutuku M."/>
            <person name="Mkoji G."/>
            <person name="Steinauer M."/>
            <person name="Loker E.S."/>
        </authorList>
    </citation>
    <scope>NUCLEOTIDE SEQUENCE</scope>
    <source>
        <strain evidence="1">KasaAsao</strain>
    </source>
</reference>
<sequence>MALCSKGLGATAVDILLITPLHSASQSDLPAQTLQSLFLLPGKDSTRQGEAIVSPWLSLETSRHKLDISSLLPNKSLPVNSLDIDTSTLLCGTDSETIYSVQLPMLD</sequence>
<accession>A0AAD8EXZ2</accession>
<dbReference type="Gene3D" id="2.130.10.10">
    <property type="entry name" value="YVTN repeat-like/Quinoprotein amine dehydrogenase"/>
    <property type="match status" value="1"/>
</dbReference>
<comment type="caution">
    <text evidence="1">The sequence shown here is derived from an EMBL/GenBank/DDBJ whole genome shotgun (WGS) entry which is preliminary data.</text>
</comment>
<evidence type="ECO:0000313" key="1">
    <source>
        <dbReference type="EMBL" id="KAK0044597.1"/>
    </source>
</evidence>
<evidence type="ECO:0000313" key="2">
    <source>
        <dbReference type="Proteomes" id="UP001233172"/>
    </source>
</evidence>
<dbReference type="AlphaFoldDB" id="A0AAD8EXZ2"/>
<keyword evidence="2" id="KW-1185">Reference proteome</keyword>